<keyword evidence="3" id="KW-1185">Reference proteome</keyword>
<dbReference type="RefSeq" id="WP_196148890.1">
    <property type="nucleotide sequence ID" value="NZ_JADMLG010000003.1"/>
</dbReference>
<evidence type="ECO:0000256" key="1">
    <source>
        <dbReference type="SAM" id="MobiDB-lite"/>
    </source>
</evidence>
<name>A0A931N3H2_9NOCA</name>
<reference evidence="2" key="1">
    <citation type="submission" date="2020-11" db="EMBL/GenBank/DDBJ databases">
        <title>Nocardia NEAU-351.nov., a novel actinomycete isolated from the cow dung.</title>
        <authorList>
            <person name="Zhang X."/>
        </authorList>
    </citation>
    <scope>NUCLEOTIDE SEQUENCE</scope>
    <source>
        <strain evidence="2">NEAU-351</strain>
    </source>
</reference>
<accession>A0A931N3H2</accession>
<evidence type="ECO:0000313" key="2">
    <source>
        <dbReference type="EMBL" id="MBH0776558.1"/>
    </source>
</evidence>
<organism evidence="2 3">
    <name type="scientific">Nocardia bovistercoris</name>
    <dbReference type="NCBI Taxonomy" id="2785916"/>
    <lineage>
        <taxon>Bacteria</taxon>
        <taxon>Bacillati</taxon>
        <taxon>Actinomycetota</taxon>
        <taxon>Actinomycetes</taxon>
        <taxon>Mycobacteriales</taxon>
        <taxon>Nocardiaceae</taxon>
        <taxon>Nocardia</taxon>
    </lineage>
</organism>
<proteinExistence type="predicted"/>
<gene>
    <name evidence="2" type="ORF">IT779_09710</name>
</gene>
<evidence type="ECO:0000313" key="3">
    <source>
        <dbReference type="Proteomes" id="UP000655751"/>
    </source>
</evidence>
<feature type="region of interest" description="Disordered" evidence="1">
    <location>
        <begin position="67"/>
        <end position="88"/>
    </location>
</feature>
<feature type="compositionally biased region" description="Basic and acidic residues" evidence="1">
    <location>
        <begin position="1"/>
        <end position="17"/>
    </location>
</feature>
<dbReference type="Proteomes" id="UP000655751">
    <property type="component" value="Unassembled WGS sequence"/>
</dbReference>
<protein>
    <submittedName>
        <fullName evidence="2">Uncharacterized protein</fullName>
    </submittedName>
</protein>
<dbReference type="AlphaFoldDB" id="A0A931N3H2"/>
<sequence length="88" mass="9278">MWPQHDDQHDDDTRGGDTRGSAGIPRDGDAAAGSMRDRYRDPDSVLGAALGLALVLVDAAHAVELVPTPGRTPGQVANSLRQPPEPEL</sequence>
<dbReference type="EMBL" id="JADMLG010000003">
    <property type="protein sequence ID" value="MBH0776558.1"/>
    <property type="molecule type" value="Genomic_DNA"/>
</dbReference>
<feature type="region of interest" description="Disordered" evidence="1">
    <location>
        <begin position="1"/>
        <end position="41"/>
    </location>
</feature>
<comment type="caution">
    <text evidence="2">The sequence shown here is derived from an EMBL/GenBank/DDBJ whole genome shotgun (WGS) entry which is preliminary data.</text>
</comment>